<reference evidence="1 2" key="1">
    <citation type="submission" date="2016-10" db="EMBL/GenBank/DDBJ databases">
        <authorList>
            <person name="de Groot N.N."/>
        </authorList>
    </citation>
    <scope>NUCLEOTIDE SEQUENCE [LARGE SCALE GENOMIC DNA]</scope>
    <source>
        <strain evidence="1 2">CGMCC 1.7054</strain>
    </source>
</reference>
<dbReference type="EMBL" id="FPCG01000010">
    <property type="protein sequence ID" value="SFV24164.1"/>
    <property type="molecule type" value="Genomic_DNA"/>
</dbReference>
<dbReference type="RefSeq" id="WP_245760773.1">
    <property type="nucleotide sequence ID" value="NZ_FPCG01000010.1"/>
</dbReference>
<sequence>MSEPMDHTADTPDAAEQDHLLTYWLRLVDGLITTQIGESLEEHGLTRTQWMLMNALTQRPHTMAELHRAAPPAAAAEAHDPDGPQTVEEHLEELVESGWLVYEGELYTLTSTGRASGERVAEVVKELRAQVSAGLDEGEFEAVVTALQKMARNLGWSEKSTG</sequence>
<proteinExistence type="predicted"/>
<evidence type="ECO:0000313" key="1">
    <source>
        <dbReference type="EMBL" id="SFV24164.1"/>
    </source>
</evidence>
<organism evidence="1 2">
    <name type="scientific">Micrococcus terreus</name>
    <dbReference type="NCBI Taxonomy" id="574650"/>
    <lineage>
        <taxon>Bacteria</taxon>
        <taxon>Bacillati</taxon>
        <taxon>Actinomycetota</taxon>
        <taxon>Actinomycetes</taxon>
        <taxon>Micrococcales</taxon>
        <taxon>Micrococcaceae</taxon>
        <taxon>Micrococcus</taxon>
    </lineage>
</organism>
<evidence type="ECO:0008006" key="3">
    <source>
        <dbReference type="Google" id="ProtNLM"/>
    </source>
</evidence>
<protein>
    <recommendedName>
        <fullName evidence="3">DNA-binding transcriptional regulator, MarR family</fullName>
    </recommendedName>
</protein>
<dbReference type="AlphaFoldDB" id="A0A1I7MQI0"/>
<keyword evidence="2" id="KW-1185">Reference proteome</keyword>
<name>A0A1I7MQI0_9MICC</name>
<evidence type="ECO:0000313" key="2">
    <source>
        <dbReference type="Proteomes" id="UP000198881"/>
    </source>
</evidence>
<dbReference type="SUPFAM" id="SSF46785">
    <property type="entry name" value="Winged helix' DNA-binding domain"/>
    <property type="match status" value="1"/>
</dbReference>
<dbReference type="Gene3D" id="1.10.10.10">
    <property type="entry name" value="Winged helix-like DNA-binding domain superfamily/Winged helix DNA-binding domain"/>
    <property type="match status" value="1"/>
</dbReference>
<dbReference type="Proteomes" id="UP000198881">
    <property type="component" value="Unassembled WGS sequence"/>
</dbReference>
<dbReference type="InterPro" id="IPR036390">
    <property type="entry name" value="WH_DNA-bd_sf"/>
</dbReference>
<dbReference type="STRING" id="574650.SAMN04487966_11011"/>
<gene>
    <name evidence="1" type="ORF">SAMN04487966_11011</name>
</gene>
<accession>A0A1I7MQI0</accession>
<dbReference type="InterPro" id="IPR036388">
    <property type="entry name" value="WH-like_DNA-bd_sf"/>
</dbReference>